<name>A0A097QUN1_9EURY</name>
<keyword evidence="1" id="KW-0175">Coiled coil</keyword>
<evidence type="ECO:0000256" key="1">
    <source>
        <dbReference type="SAM" id="Coils"/>
    </source>
</evidence>
<evidence type="ECO:0000313" key="3">
    <source>
        <dbReference type="Proteomes" id="UP000029980"/>
    </source>
</evidence>
<accession>A0A097QUN1</accession>
<keyword evidence="3" id="KW-1185">Reference proteome</keyword>
<evidence type="ECO:0000313" key="2">
    <source>
        <dbReference type="EMBL" id="AIU70186.1"/>
    </source>
</evidence>
<dbReference type="HOGENOM" id="CLU_2340334_0_0_2"/>
<dbReference type="EMBL" id="CP008887">
    <property type="protein sequence ID" value="AIU70186.1"/>
    <property type="molecule type" value="Genomic_DNA"/>
</dbReference>
<dbReference type="Proteomes" id="UP000029980">
    <property type="component" value="Chromosome"/>
</dbReference>
<dbReference type="STRING" id="1505907.TEU_07490"/>
<dbReference type="RefSeq" id="WP_050003162.1">
    <property type="nucleotide sequence ID" value="NZ_CP008887.1"/>
</dbReference>
<sequence>MMRIEVDGYGSIEITQEAIRKLFEDEQILKKLIELDIAEKERILARMREFVREYPPELIEKLRVAEELDEEIYELEEEIAVLNEILKALRENREAEQ</sequence>
<gene>
    <name evidence="2" type="ORF">TEU_07490</name>
</gene>
<feature type="coiled-coil region" evidence="1">
    <location>
        <begin position="58"/>
        <end position="92"/>
    </location>
</feature>
<proteinExistence type="predicted"/>
<organism evidence="2 3">
    <name type="scientific">Thermococcus eurythermalis</name>
    <dbReference type="NCBI Taxonomy" id="1505907"/>
    <lineage>
        <taxon>Archaea</taxon>
        <taxon>Methanobacteriati</taxon>
        <taxon>Methanobacteriota</taxon>
        <taxon>Thermococci</taxon>
        <taxon>Thermococcales</taxon>
        <taxon>Thermococcaceae</taxon>
        <taxon>Thermococcus</taxon>
    </lineage>
</organism>
<dbReference type="AlphaFoldDB" id="A0A097QUN1"/>
<reference evidence="2 3" key="1">
    <citation type="journal article" date="2015" name="Int. J. Syst. Evol. Microbiol.">
        <title>Thermococcus eurythermalis sp. nov., a conditional piezophilic hyperthermophilic archaeon with a wide temperature range isolated from an oil-immersed chimney in the Guaymas Basin.</title>
        <authorList>
            <person name="Zhao W."/>
            <person name="Zeng X."/>
            <person name="Xiao X."/>
        </authorList>
    </citation>
    <scope>NUCLEOTIDE SEQUENCE [LARGE SCALE GENOMIC DNA]</scope>
    <source>
        <strain evidence="2 3">A501</strain>
    </source>
</reference>
<dbReference type="KEGG" id="teu:TEU_07490"/>
<protein>
    <submittedName>
        <fullName evidence="2">Uncharacterized protein</fullName>
    </submittedName>
</protein>
<dbReference type="GeneID" id="25153280"/>